<dbReference type="Proteomes" id="UP000251314">
    <property type="component" value="Unassembled WGS sequence"/>
</dbReference>
<evidence type="ECO:0000313" key="3">
    <source>
        <dbReference type="Proteomes" id="UP000251314"/>
    </source>
</evidence>
<comment type="caution">
    <text evidence="2">The sequence shown here is derived from an EMBL/GenBank/DDBJ whole genome shotgun (WGS) entry which is preliminary data.</text>
</comment>
<protein>
    <recommendedName>
        <fullName evidence="1">MULE transposase domain-containing protein</fullName>
    </recommendedName>
</protein>
<dbReference type="EMBL" id="MJFZ01000912">
    <property type="protein sequence ID" value="RAW24261.1"/>
    <property type="molecule type" value="Genomic_DNA"/>
</dbReference>
<accession>A0A329RIT1</accession>
<organism evidence="2 3">
    <name type="scientific">Phytophthora cactorum</name>
    <dbReference type="NCBI Taxonomy" id="29920"/>
    <lineage>
        <taxon>Eukaryota</taxon>
        <taxon>Sar</taxon>
        <taxon>Stramenopiles</taxon>
        <taxon>Oomycota</taxon>
        <taxon>Peronosporomycetes</taxon>
        <taxon>Peronosporales</taxon>
        <taxon>Peronosporaceae</taxon>
        <taxon>Phytophthora</taxon>
    </lineage>
</organism>
<evidence type="ECO:0000313" key="2">
    <source>
        <dbReference type="EMBL" id="RAW24261.1"/>
    </source>
</evidence>
<dbReference type="OrthoDB" id="9988443at2759"/>
<name>A0A329RIT1_9STRA</name>
<dbReference type="AlphaFoldDB" id="A0A329RIT1"/>
<dbReference type="VEuPathDB" id="FungiDB:PC110_g19309"/>
<feature type="domain" description="MULE transposase" evidence="1">
    <location>
        <begin position="103"/>
        <end position="195"/>
    </location>
</feature>
<proteinExistence type="predicted"/>
<dbReference type="InterPro" id="IPR018289">
    <property type="entry name" value="MULE_transposase_dom"/>
</dbReference>
<gene>
    <name evidence="2" type="ORF">PC110_g19309</name>
</gene>
<dbReference type="PANTHER" id="PTHR47160">
    <property type="entry name" value="PUTATIVE-RELATED"/>
    <property type="match status" value="1"/>
</dbReference>
<sequence>MPPGMVWELVMASLREAYPEETLSTIPRLPSITIIKYTRTQATGSDAFRAIESIPTRNVAADDSRPFLQFSVVHTVGCGQQRYLGFGHPELVRLLRYAGSAIFIDGIFKMVPRPFPQCLIVMMRDPGMDMYVPATYVLMDSKQQDAYWNALNYVIVQTDRLLEPATVTCDFEHGLMNAITEQFPLVKIRGCLFHWKRALRRKMVELCIARPQISAVLRSGVIDVLAIIPIDQIADKGFRFVRAQMDETGNKTKWDAFWRYFRKTWVTSYDAGLWNVNSMTESGIDLQNRTTTR</sequence>
<reference evidence="2 3" key="1">
    <citation type="submission" date="2018-01" db="EMBL/GenBank/DDBJ databases">
        <title>Draft genome of the strawberry crown rot pathogen Phytophthora cactorum.</title>
        <authorList>
            <person name="Armitage A.D."/>
            <person name="Lysoe E."/>
            <person name="Nellist C.F."/>
            <person name="Harrison R.J."/>
            <person name="Brurberg M.B."/>
        </authorList>
    </citation>
    <scope>NUCLEOTIDE SEQUENCE [LARGE SCALE GENOMIC DNA]</scope>
    <source>
        <strain evidence="2 3">10300</strain>
    </source>
</reference>
<keyword evidence="3" id="KW-1185">Reference proteome</keyword>
<dbReference type="PANTHER" id="PTHR47160:SF5">
    <property type="entry name" value="MULE TRANSPOSASE DOMAIN-CONTAINING PROTEIN"/>
    <property type="match status" value="1"/>
</dbReference>
<evidence type="ECO:0000259" key="1">
    <source>
        <dbReference type="Pfam" id="PF10551"/>
    </source>
</evidence>
<dbReference type="Pfam" id="PF10551">
    <property type="entry name" value="MULE"/>
    <property type="match status" value="1"/>
</dbReference>